<dbReference type="CDD" id="cd03134">
    <property type="entry name" value="GATase1_PfpI_like"/>
    <property type="match status" value="1"/>
</dbReference>
<dbReference type="PANTHER" id="PTHR42733">
    <property type="entry name" value="DJ-1 PROTEIN"/>
    <property type="match status" value="1"/>
</dbReference>
<reference evidence="3 4" key="1">
    <citation type="submission" date="2016-10" db="EMBL/GenBank/DDBJ databases">
        <authorList>
            <person name="de Groot N.N."/>
        </authorList>
    </citation>
    <scope>NUCLEOTIDE SEQUENCE [LARGE SCALE GENOMIC DNA]</scope>
    <source>
        <strain evidence="3 4">DSM 26915</strain>
    </source>
</reference>
<evidence type="ECO:0000256" key="1">
    <source>
        <dbReference type="ARBA" id="ARBA00008542"/>
    </source>
</evidence>
<dbReference type="GO" id="GO:0008233">
    <property type="term" value="F:peptidase activity"/>
    <property type="evidence" value="ECO:0007669"/>
    <property type="project" value="UniProtKB-KW"/>
</dbReference>
<dbReference type="SUPFAM" id="SSF52317">
    <property type="entry name" value="Class I glutamine amidotransferase-like"/>
    <property type="match status" value="1"/>
</dbReference>
<dbReference type="NCBIfam" id="TIGR01382">
    <property type="entry name" value="PfpI"/>
    <property type="match status" value="1"/>
</dbReference>
<comment type="similarity">
    <text evidence="1">Belongs to the peptidase C56 family.</text>
</comment>
<dbReference type="InterPro" id="IPR006286">
    <property type="entry name" value="C56_PfpI-like"/>
</dbReference>
<organism evidence="3 4">
    <name type="scientific">Thalassococcus halodurans</name>
    <dbReference type="NCBI Taxonomy" id="373675"/>
    <lineage>
        <taxon>Bacteria</taxon>
        <taxon>Pseudomonadati</taxon>
        <taxon>Pseudomonadota</taxon>
        <taxon>Alphaproteobacteria</taxon>
        <taxon>Rhodobacterales</taxon>
        <taxon>Roseobacteraceae</taxon>
        <taxon>Thalassococcus</taxon>
    </lineage>
</organism>
<dbReference type="Pfam" id="PF01965">
    <property type="entry name" value="DJ-1_PfpI"/>
    <property type="match status" value="1"/>
</dbReference>
<keyword evidence="4" id="KW-1185">Reference proteome</keyword>
<dbReference type="PROSITE" id="PS51276">
    <property type="entry name" value="PEPTIDASE_C56_PFPI"/>
    <property type="match status" value="1"/>
</dbReference>
<dbReference type="Proteomes" id="UP000236752">
    <property type="component" value="Unassembled WGS sequence"/>
</dbReference>
<dbReference type="EMBL" id="FNUZ01000003">
    <property type="protein sequence ID" value="SEG27068.1"/>
    <property type="molecule type" value="Genomic_DNA"/>
</dbReference>
<keyword evidence="3" id="KW-0378">Hydrolase</keyword>
<evidence type="ECO:0000313" key="3">
    <source>
        <dbReference type="EMBL" id="SEG27068.1"/>
    </source>
</evidence>
<feature type="domain" description="DJ-1/PfpI" evidence="2">
    <location>
        <begin position="8"/>
        <end position="175"/>
    </location>
</feature>
<dbReference type="GO" id="GO:0006508">
    <property type="term" value="P:proteolysis"/>
    <property type="evidence" value="ECO:0007669"/>
    <property type="project" value="UniProtKB-KW"/>
</dbReference>
<dbReference type="Gene3D" id="3.40.50.880">
    <property type="match status" value="1"/>
</dbReference>
<dbReference type="InterPro" id="IPR029062">
    <property type="entry name" value="Class_I_gatase-like"/>
</dbReference>
<dbReference type="PANTHER" id="PTHR42733:SF12">
    <property type="entry name" value="PROTEINASE"/>
    <property type="match status" value="1"/>
</dbReference>
<dbReference type="RefSeq" id="WP_103910569.1">
    <property type="nucleotide sequence ID" value="NZ_FNUZ01000003.1"/>
</dbReference>
<keyword evidence="3" id="KW-0645">Protease</keyword>
<evidence type="ECO:0000259" key="2">
    <source>
        <dbReference type="Pfam" id="PF01965"/>
    </source>
</evidence>
<dbReference type="InterPro" id="IPR002818">
    <property type="entry name" value="DJ-1/PfpI"/>
</dbReference>
<dbReference type="AlphaFoldDB" id="A0A1H5YSR9"/>
<gene>
    <name evidence="3" type="ORF">SAMN04488045_2239</name>
</gene>
<protein>
    <submittedName>
        <fullName evidence="3">Protease I</fullName>
    </submittedName>
</protein>
<proteinExistence type="inferred from homology"/>
<sequence length="186" mass="20064">MPRIQDAKILIIATNGFEQSELEVPRDELAKAGAEVHVASTDGKAIRGWKGSDWSDTVNVDTALNKVSAMDYDALVLPGGLINPDILRRDKDAITLIKGFFDQGKVIAAICHAPWLLAEADVLRGLEATSYPSLRTDIANAGAKVVDQSAVADRGIVTSRNPDDLPDFVAKIIEEIEEGTHYRVAA</sequence>
<dbReference type="OrthoDB" id="9792284at2"/>
<name>A0A1H5YSR9_9RHOB</name>
<evidence type="ECO:0000313" key="4">
    <source>
        <dbReference type="Proteomes" id="UP000236752"/>
    </source>
</evidence>
<accession>A0A1H5YSR9</accession>